<keyword evidence="2" id="KW-1185">Reference proteome</keyword>
<keyword evidence="1" id="KW-0675">Receptor</keyword>
<feature type="non-terminal residue" evidence="1">
    <location>
        <position position="1"/>
    </location>
</feature>
<feature type="non-terminal residue" evidence="1">
    <location>
        <position position="51"/>
    </location>
</feature>
<reference evidence="1" key="1">
    <citation type="submission" date="2020-07" db="EMBL/GenBank/DDBJ databases">
        <title>Clarias magur genome sequencing, assembly and annotation.</title>
        <authorList>
            <person name="Kushwaha B."/>
            <person name="Kumar R."/>
            <person name="Das P."/>
            <person name="Joshi C.G."/>
            <person name="Kumar D."/>
            <person name="Nagpure N.S."/>
            <person name="Pandey M."/>
            <person name="Agarwal S."/>
            <person name="Srivastava S."/>
            <person name="Singh M."/>
            <person name="Sahoo L."/>
            <person name="Jayasankar P."/>
            <person name="Meher P.K."/>
            <person name="Koringa P.G."/>
            <person name="Iquebal M.A."/>
            <person name="Das S.P."/>
            <person name="Bit A."/>
            <person name="Patnaik S."/>
            <person name="Patel N."/>
            <person name="Shah T.M."/>
            <person name="Hinsu A."/>
            <person name="Jena J.K."/>
        </authorList>
    </citation>
    <scope>NUCLEOTIDE SEQUENCE</scope>
    <source>
        <strain evidence="1">CIFAMagur01</strain>
        <tissue evidence="1">Testis</tissue>
    </source>
</reference>
<evidence type="ECO:0000313" key="1">
    <source>
        <dbReference type="EMBL" id="KAF5894389.1"/>
    </source>
</evidence>
<protein>
    <submittedName>
        <fullName evidence="1">Adhesion G-protein coupled receptor G7-like</fullName>
    </submittedName>
</protein>
<dbReference type="EMBL" id="QNUK01000377">
    <property type="protein sequence ID" value="KAF5894389.1"/>
    <property type="molecule type" value="Genomic_DNA"/>
</dbReference>
<evidence type="ECO:0000313" key="2">
    <source>
        <dbReference type="Proteomes" id="UP000727407"/>
    </source>
</evidence>
<dbReference type="AlphaFoldDB" id="A0A8J4WWF1"/>
<dbReference type="Proteomes" id="UP000727407">
    <property type="component" value="Unassembled WGS sequence"/>
</dbReference>
<comment type="caution">
    <text evidence="1">The sequence shown here is derived from an EMBL/GenBank/DDBJ whole genome shotgun (WGS) entry which is preliminary data.</text>
</comment>
<proteinExistence type="predicted"/>
<name>A0A8J4WWF1_CLAMG</name>
<organism evidence="1 2">
    <name type="scientific">Clarias magur</name>
    <name type="common">Asian catfish</name>
    <name type="synonym">Macropteronotus magur</name>
    <dbReference type="NCBI Taxonomy" id="1594786"/>
    <lineage>
        <taxon>Eukaryota</taxon>
        <taxon>Metazoa</taxon>
        <taxon>Chordata</taxon>
        <taxon>Craniata</taxon>
        <taxon>Vertebrata</taxon>
        <taxon>Euteleostomi</taxon>
        <taxon>Actinopterygii</taxon>
        <taxon>Neopterygii</taxon>
        <taxon>Teleostei</taxon>
        <taxon>Ostariophysi</taxon>
        <taxon>Siluriformes</taxon>
        <taxon>Clariidae</taxon>
        <taxon>Clarias</taxon>
    </lineage>
</organism>
<gene>
    <name evidence="1" type="primary">adgrg7</name>
    <name evidence="1" type="ORF">DAT39_015899</name>
</gene>
<sequence>LTNGGNQPSLHEQYADSSDTFSANRIKMNDKLIPLSDQFPIDLQMNIKLKE</sequence>
<accession>A0A8J4WWF1</accession>